<keyword evidence="2 9" id="KW-0808">Transferase</keyword>
<comment type="subcellular location">
    <subcellularLocation>
        <location evidence="9">Cytoplasm</location>
    </subcellularLocation>
</comment>
<dbReference type="Proteomes" id="UP000295096">
    <property type="component" value="Unassembled WGS sequence"/>
</dbReference>
<dbReference type="InterPro" id="IPR003141">
    <property type="entry name" value="Pol/His_phosphatase_N"/>
</dbReference>
<keyword evidence="6 9" id="KW-0239">DNA-directed DNA polymerase</keyword>
<keyword evidence="4 9" id="KW-0235">DNA replication</keyword>
<dbReference type="Pfam" id="PF17657">
    <property type="entry name" value="DNA_pol3_finger"/>
    <property type="match status" value="1"/>
</dbReference>
<dbReference type="GO" id="GO:0008408">
    <property type="term" value="F:3'-5' exonuclease activity"/>
    <property type="evidence" value="ECO:0007669"/>
    <property type="project" value="InterPro"/>
</dbReference>
<dbReference type="GO" id="GO:0003887">
    <property type="term" value="F:DNA-directed DNA polymerase activity"/>
    <property type="evidence" value="ECO:0007669"/>
    <property type="project" value="UniProtKB-UniRule"/>
</dbReference>
<comment type="function">
    <text evidence="9">DNA polymerase involved in damage-induced mutagenesis and translesion synthesis (TLS). It is not the major replicative DNA polymerase.</text>
</comment>
<proteinExistence type="inferred from homology"/>
<dbReference type="EC" id="2.7.7.7" evidence="9"/>
<evidence type="ECO:0000256" key="9">
    <source>
        <dbReference type="HAMAP-Rule" id="MF_01902"/>
    </source>
</evidence>
<reference evidence="12 13" key="1">
    <citation type="journal article" date="2016" name="J. Microbiol.">
        <title>Dankookia rubra gen. nov., sp. nov., an alphaproteobacterium isolated from sediment of a shallow stream.</title>
        <authorList>
            <person name="Kim W.H."/>
            <person name="Kim D.H."/>
            <person name="Kang K."/>
            <person name="Ahn T.Y."/>
        </authorList>
    </citation>
    <scope>NUCLEOTIDE SEQUENCE [LARGE SCALE GENOMIC DNA]</scope>
    <source>
        <strain evidence="12 13">JCM30602</strain>
    </source>
</reference>
<evidence type="ECO:0000256" key="10">
    <source>
        <dbReference type="SAM" id="MobiDB-lite"/>
    </source>
</evidence>
<feature type="compositionally biased region" description="Basic and acidic residues" evidence="10">
    <location>
        <begin position="1076"/>
        <end position="1087"/>
    </location>
</feature>
<dbReference type="AlphaFoldDB" id="A0A4R5Q6D4"/>
<dbReference type="Gene3D" id="3.20.20.140">
    <property type="entry name" value="Metal-dependent hydrolases"/>
    <property type="match status" value="1"/>
</dbReference>
<dbReference type="Pfam" id="PF07733">
    <property type="entry name" value="DNA_pol3_alpha"/>
    <property type="match status" value="1"/>
</dbReference>
<dbReference type="GO" id="GO:0006260">
    <property type="term" value="P:DNA replication"/>
    <property type="evidence" value="ECO:0007669"/>
    <property type="project" value="UniProtKB-KW"/>
</dbReference>
<dbReference type="InterPro" id="IPR029460">
    <property type="entry name" value="DNAPol_HHH"/>
</dbReference>
<comment type="catalytic activity">
    <reaction evidence="8 9">
        <text>DNA(n) + a 2'-deoxyribonucleoside 5'-triphosphate = DNA(n+1) + diphosphate</text>
        <dbReference type="Rhea" id="RHEA:22508"/>
        <dbReference type="Rhea" id="RHEA-COMP:17339"/>
        <dbReference type="Rhea" id="RHEA-COMP:17340"/>
        <dbReference type="ChEBI" id="CHEBI:33019"/>
        <dbReference type="ChEBI" id="CHEBI:61560"/>
        <dbReference type="ChEBI" id="CHEBI:173112"/>
        <dbReference type="EC" id="2.7.7.7"/>
    </reaction>
</comment>
<dbReference type="PANTHER" id="PTHR32294:SF4">
    <property type="entry name" value="ERROR-PRONE DNA POLYMERASE"/>
    <property type="match status" value="1"/>
</dbReference>
<organism evidence="12 13">
    <name type="scientific">Dankookia rubra</name>
    <dbReference type="NCBI Taxonomy" id="1442381"/>
    <lineage>
        <taxon>Bacteria</taxon>
        <taxon>Pseudomonadati</taxon>
        <taxon>Pseudomonadota</taxon>
        <taxon>Alphaproteobacteria</taxon>
        <taxon>Acetobacterales</taxon>
        <taxon>Roseomonadaceae</taxon>
        <taxon>Dankookia</taxon>
    </lineage>
</organism>
<evidence type="ECO:0000313" key="12">
    <source>
        <dbReference type="EMBL" id="TDH58424.1"/>
    </source>
</evidence>
<accession>A0A4R5Q6D4</accession>
<dbReference type="NCBIfam" id="NF004225">
    <property type="entry name" value="PRK05672.1"/>
    <property type="match status" value="1"/>
</dbReference>
<dbReference type="Pfam" id="PF14579">
    <property type="entry name" value="HHH_6"/>
    <property type="match status" value="1"/>
</dbReference>
<dbReference type="InterPro" id="IPR004013">
    <property type="entry name" value="PHP_dom"/>
</dbReference>
<evidence type="ECO:0000256" key="7">
    <source>
        <dbReference type="ARBA" id="ARBA00023204"/>
    </source>
</evidence>
<name>A0A4R5Q6D4_9PROT</name>
<dbReference type="PANTHER" id="PTHR32294">
    <property type="entry name" value="DNA POLYMERASE III SUBUNIT ALPHA"/>
    <property type="match status" value="1"/>
</dbReference>
<keyword evidence="3 9" id="KW-0548">Nucleotidyltransferase</keyword>
<dbReference type="GO" id="GO:0005737">
    <property type="term" value="C:cytoplasm"/>
    <property type="evidence" value="ECO:0007669"/>
    <property type="project" value="UniProtKB-SubCell"/>
</dbReference>
<dbReference type="NCBIfam" id="TIGR00594">
    <property type="entry name" value="polc"/>
    <property type="match status" value="1"/>
</dbReference>
<dbReference type="InterPro" id="IPR011708">
    <property type="entry name" value="DNA_pol3_alpha_NTPase_dom"/>
</dbReference>
<keyword evidence="1 9" id="KW-0963">Cytoplasm</keyword>
<keyword evidence="5 9" id="KW-0227">DNA damage</keyword>
<comment type="similarity">
    <text evidence="9">Belongs to the DNA polymerase type-C family. DnaE2 subfamily.</text>
</comment>
<evidence type="ECO:0000256" key="2">
    <source>
        <dbReference type="ARBA" id="ARBA00022679"/>
    </source>
</evidence>
<dbReference type="HAMAP" id="MF_01902">
    <property type="entry name" value="DNApol_error_prone"/>
    <property type="match status" value="1"/>
</dbReference>
<dbReference type="EMBL" id="SMSJ01000122">
    <property type="protein sequence ID" value="TDH58424.1"/>
    <property type="molecule type" value="Genomic_DNA"/>
</dbReference>
<dbReference type="Pfam" id="PF02811">
    <property type="entry name" value="PHP"/>
    <property type="match status" value="1"/>
</dbReference>
<dbReference type="RefSeq" id="WP_133292742.1">
    <property type="nucleotide sequence ID" value="NZ_SMSJ01000122.1"/>
</dbReference>
<evidence type="ECO:0000256" key="5">
    <source>
        <dbReference type="ARBA" id="ARBA00022763"/>
    </source>
</evidence>
<dbReference type="InterPro" id="IPR040982">
    <property type="entry name" value="DNA_pol3_finger"/>
</dbReference>
<evidence type="ECO:0000313" key="13">
    <source>
        <dbReference type="Proteomes" id="UP000295096"/>
    </source>
</evidence>
<evidence type="ECO:0000256" key="8">
    <source>
        <dbReference type="ARBA" id="ARBA00049244"/>
    </source>
</evidence>
<evidence type="ECO:0000256" key="4">
    <source>
        <dbReference type="ARBA" id="ARBA00022705"/>
    </source>
</evidence>
<evidence type="ECO:0000256" key="3">
    <source>
        <dbReference type="ARBA" id="ARBA00022695"/>
    </source>
</evidence>
<evidence type="ECO:0000259" key="11">
    <source>
        <dbReference type="SMART" id="SM00481"/>
    </source>
</evidence>
<dbReference type="Gene3D" id="1.10.150.870">
    <property type="match status" value="1"/>
</dbReference>
<comment type="caution">
    <text evidence="12">The sequence shown here is derived from an EMBL/GenBank/DDBJ whole genome shotgun (WGS) entry which is preliminary data.</text>
</comment>
<dbReference type="CDD" id="cd04485">
    <property type="entry name" value="DnaE_OBF"/>
    <property type="match status" value="1"/>
</dbReference>
<dbReference type="InterPro" id="IPR004805">
    <property type="entry name" value="DnaE2/DnaE/PolC"/>
</dbReference>
<dbReference type="SMART" id="SM00481">
    <property type="entry name" value="POLIIIAc"/>
    <property type="match status" value="1"/>
</dbReference>
<dbReference type="InterPro" id="IPR023073">
    <property type="entry name" value="DnaE2"/>
</dbReference>
<feature type="region of interest" description="Disordered" evidence="10">
    <location>
        <begin position="1066"/>
        <end position="1104"/>
    </location>
</feature>
<dbReference type="GO" id="GO:0006281">
    <property type="term" value="P:DNA repair"/>
    <property type="evidence" value="ECO:0007669"/>
    <property type="project" value="UniProtKB-UniRule"/>
</dbReference>
<evidence type="ECO:0000256" key="6">
    <source>
        <dbReference type="ARBA" id="ARBA00022932"/>
    </source>
</evidence>
<dbReference type="OrthoDB" id="9803237at2"/>
<protein>
    <recommendedName>
        <fullName evidence="9">Error-prone DNA polymerase</fullName>
        <ecNumber evidence="9">2.7.7.7</ecNumber>
    </recommendedName>
</protein>
<keyword evidence="13" id="KW-1185">Reference proteome</keyword>
<dbReference type="CDD" id="cd07434">
    <property type="entry name" value="PHP_PolIIIA_DnaE2"/>
    <property type="match status" value="1"/>
</dbReference>
<feature type="domain" description="Polymerase/histidinol phosphatase N-terminal" evidence="11">
    <location>
        <begin position="5"/>
        <end position="72"/>
    </location>
</feature>
<sequence length="1104" mass="119555">MAAFAELGARSNFSFLHGASHPEELVQTAQALGLAGLGICDLNSLAGVVRGHVAAKAAGLPFRVGCRLRLDDGSEWLAWPGSRAAYGWLTALLSRGRMQAPKGECRISRAAMLAAAEGWVLAAIPPERADAGWAAQLRRDATALRGRLALPLLLAASCTFRGADRHRLDILASLAAETATRLLATGDVRYHHPDRRRLADVLTAIRLRTTVDALGYAAEANAERHLKPAAEMARLFADHPEALANSLAVLEASGGFSLDQLRYEYPDEVLEPGRSPLETLADRVAVAQAARWPGGTPPAIAGRIAHELRLIAELGYAPYFLTVHEIVRFARDRGILCQGRGSAANSAVCYVLGITAVDPAKHDLLFERFVSASRGEPPDIDIDFEHERREEVIQHLYDRYGRERAAICATVIRYRTRSAVREVGRAMGLSEDVTARLAKGSWGPGHEMGLPALAAAEGLDTSDPHLAMALALIEEILDFPRHAATHVGGFVITRGPLIELAVVTNAAMEGRTVLEWDKDDIDALGILKVDVLGLGMLSCLRRSFDLLRRHHRLEHDLASLPRDCPATYAMLRRADSLGVFQVESRAQMNMLPRLRPERFYDLVIEVAIVRPGPIQGDMVHPYLRRKQGEEPVRYPSPAPEHGPADELERVLGKTLGVPLFQEQAMRLAIVAAGFTPEEADQLRRAMATFKLSGGVTRHQERLVEGMVRRGYERGFAERVFQQIEGFGGYGFPESHAASFAHLVYASAWVKCHHPAVFACALLNSQPMGFYAPAQIVRDAREHCVTILAACVNASDWDSTLEPHAGSTGGLALRLGLRLVAGLPEAEARSILAARRARNGAPFASVEEAALRAGVGRQALEALAGADAFAATGASRRRAGWEARGVAGGPQDLPLFAVAAGTEAAAMAAQAPLVPEPAVTLPEQTEGEAVVEDYLATGLTLRRHPLALLRPALEALGCGDTQQLNSLRAGTKLRLPGLVLIRQRPGSAKGVVFLTVEDEHGVANLVVFERIAARDRAALVAGRLLIAEGRVEREVEQAEVPITHLIVERLVDRSDLLSRLVEIDGGDTQDQGWVEKTLGRADEVRRPEPGSQRPKPKLPGSRDFR</sequence>
<evidence type="ECO:0000256" key="1">
    <source>
        <dbReference type="ARBA" id="ARBA00022490"/>
    </source>
</evidence>
<gene>
    <name evidence="12" type="primary">dnaE</name>
    <name evidence="9" type="synonym">dnaE2</name>
    <name evidence="12" type="ORF">E2C06_32645</name>
</gene>
<keyword evidence="7 9" id="KW-0234">DNA repair</keyword>